<proteinExistence type="predicted"/>
<evidence type="ECO:0000256" key="4">
    <source>
        <dbReference type="ARBA" id="ARBA00023136"/>
    </source>
</evidence>
<evidence type="ECO:0000313" key="7">
    <source>
        <dbReference type="Proteomes" id="UP000594638"/>
    </source>
</evidence>
<feature type="transmembrane region" description="Helical" evidence="5">
    <location>
        <begin position="20"/>
        <end position="38"/>
    </location>
</feature>
<comment type="subcellular location">
    <subcellularLocation>
        <location evidence="1">Membrane</location>
        <topology evidence="1">Multi-pass membrane protein</topology>
    </subcellularLocation>
</comment>
<keyword evidence="2 5" id="KW-0812">Transmembrane</keyword>
<protein>
    <submittedName>
        <fullName evidence="6">ABC transporter B family member 9</fullName>
    </submittedName>
</protein>
<dbReference type="GO" id="GO:0005524">
    <property type="term" value="F:ATP binding"/>
    <property type="evidence" value="ECO:0007669"/>
    <property type="project" value="InterPro"/>
</dbReference>
<sequence length="106" mass="11441">MKQEVRIGLGSRAGFGASSFALFCTNSSCFYIGAVLIQHWKASYGDVFKVFFALTMSAIGVSQTSAMVPDVKKAKDSTASIFYILDSKPDIYSNSEECTTLSSVRG</sequence>
<dbReference type="Gene3D" id="1.20.1560.10">
    <property type="entry name" value="ABC transporter type 1, transmembrane domain"/>
    <property type="match status" value="1"/>
</dbReference>
<dbReference type="EMBL" id="CACTIH010009492">
    <property type="protein sequence ID" value="CAA3031866.1"/>
    <property type="molecule type" value="Genomic_DNA"/>
</dbReference>
<dbReference type="SUPFAM" id="SSF90123">
    <property type="entry name" value="ABC transporter transmembrane region"/>
    <property type="match status" value="1"/>
</dbReference>
<dbReference type="InterPro" id="IPR036640">
    <property type="entry name" value="ABC1_TM_sf"/>
</dbReference>
<dbReference type="Gramene" id="OE9A116885T1">
    <property type="protein sequence ID" value="OE9A116885C1"/>
    <property type="gene ID" value="OE9A116885"/>
</dbReference>
<accession>A0A8S0VI81</accession>
<dbReference type="GO" id="GO:0042626">
    <property type="term" value="F:ATPase-coupled transmembrane transporter activity"/>
    <property type="evidence" value="ECO:0007669"/>
    <property type="project" value="TreeGrafter"/>
</dbReference>
<comment type="caution">
    <text evidence="6">The sequence shown here is derived from an EMBL/GenBank/DDBJ whole genome shotgun (WGS) entry which is preliminary data.</text>
</comment>
<keyword evidence="3 5" id="KW-1133">Transmembrane helix</keyword>
<evidence type="ECO:0000256" key="5">
    <source>
        <dbReference type="SAM" id="Phobius"/>
    </source>
</evidence>
<evidence type="ECO:0000256" key="2">
    <source>
        <dbReference type="ARBA" id="ARBA00022692"/>
    </source>
</evidence>
<dbReference type="AlphaFoldDB" id="A0A8S0VI81"/>
<feature type="transmembrane region" description="Helical" evidence="5">
    <location>
        <begin position="50"/>
        <end position="68"/>
    </location>
</feature>
<dbReference type="GO" id="GO:0016020">
    <property type="term" value="C:membrane"/>
    <property type="evidence" value="ECO:0007669"/>
    <property type="project" value="UniProtKB-SubCell"/>
</dbReference>
<evidence type="ECO:0000256" key="1">
    <source>
        <dbReference type="ARBA" id="ARBA00004141"/>
    </source>
</evidence>
<name>A0A8S0VI81_OLEEU</name>
<evidence type="ECO:0000313" key="6">
    <source>
        <dbReference type="EMBL" id="CAA3031866.1"/>
    </source>
</evidence>
<organism evidence="6 7">
    <name type="scientific">Olea europaea subsp. europaea</name>
    <dbReference type="NCBI Taxonomy" id="158383"/>
    <lineage>
        <taxon>Eukaryota</taxon>
        <taxon>Viridiplantae</taxon>
        <taxon>Streptophyta</taxon>
        <taxon>Embryophyta</taxon>
        <taxon>Tracheophyta</taxon>
        <taxon>Spermatophyta</taxon>
        <taxon>Magnoliopsida</taxon>
        <taxon>eudicotyledons</taxon>
        <taxon>Gunneridae</taxon>
        <taxon>Pentapetalae</taxon>
        <taxon>asterids</taxon>
        <taxon>lamiids</taxon>
        <taxon>Lamiales</taxon>
        <taxon>Oleaceae</taxon>
        <taxon>Oleeae</taxon>
        <taxon>Olea</taxon>
    </lineage>
</organism>
<dbReference type="InterPro" id="IPR039421">
    <property type="entry name" value="Type_1_exporter"/>
</dbReference>
<keyword evidence="4 5" id="KW-0472">Membrane</keyword>
<keyword evidence="7" id="KW-1185">Reference proteome</keyword>
<dbReference type="PANTHER" id="PTHR24221:SF604">
    <property type="entry name" value="ABC TRANSPORTER B FAMILY MEMBER 9"/>
    <property type="match status" value="1"/>
</dbReference>
<dbReference type="Proteomes" id="UP000594638">
    <property type="component" value="Unassembled WGS sequence"/>
</dbReference>
<gene>
    <name evidence="6" type="ORF">OLEA9_A116885</name>
</gene>
<evidence type="ECO:0000256" key="3">
    <source>
        <dbReference type="ARBA" id="ARBA00022989"/>
    </source>
</evidence>
<dbReference type="PANTHER" id="PTHR24221">
    <property type="entry name" value="ATP-BINDING CASSETTE SUB-FAMILY B"/>
    <property type="match status" value="1"/>
</dbReference>
<reference evidence="6 7" key="1">
    <citation type="submission" date="2019-12" db="EMBL/GenBank/DDBJ databases">
        <authorList>
            <person name="Alioto T."/>
            <person name="Alioto T."/>
            <person name="Gomez Garrido J."/>
        </authorList>
    </citation>
    <scope>NUCLEOTIDE SEQUENCE [LARGE SCALE GENOMIC DNA]</scope>
</reference>
<dbReference type="OrthoDB" id="6500128at2759"/>